<sequence>MSVSVIWTPCFDDFTCANLIVPLDYDDVSAGETTIAFIQHASNLTDAQDILVNPGGPGASGVGTVLGAAQLFRPYLGHKHNIISFDPRGVKNSGLHLDCLPDAPAVAQYYDSQILQPVDPESDASVSEAYTLADGFGQLCSNAHRDDKAGYANSVAVAGDMLHFANLRAPNTTEADVRVNYYGASYGTALGTAFATLP</sequence>
<dbReference type="EMBL" id="JBAWTH010000007">
    <property type="protein sequence ID" value="KAL2291148.1"/>
    <property type="molecule type" value="Genomic_DNA"/>
</dbReference>
<proteinExistence type="predicted"/>
<accession>A0ABR4F8X7</accession>
<comment type="caution">
    <text evidence="1">The sequence shown here is derived from an EMBL/GenBank/DDBJ whole genome shotgun (WGS) entry which is preliminary data.</text>
</comment>
<evidence type="ECO:0000313" key="1">
    <source>
        <dbReference type="EMBL" id="KAL2291148.1"/>
    </source>
</evidence>
<protein>
    <recommendedName>
        <fullName evidence="3">AB hydrolase-1 domain-containing protein</fullName>
    </recommendedName>
</protein>
<keyword evidence="2" id="KW-1185">Reference proteome</keyword>
<dbReference type="InterPro" id="IPR029058">
    <property type="entry name" value="AB_hydrolase_fold"/>
</dbReference>
<reference evidence="1 2" key="1">
    <citation type="submission" date="2024-03" db="EMBL/GenBank/DDBJ databases">
        <title>A high-quality draft genome sequence of Diaporthe vaccinii, a causative agent of upright dieback and viscid rot disease in cranberry plants.</title>
        <authorList>
            <person name="Sarrasin M."/>
            <person name="Lang B.F."/>
            <person name="Burger G."/>
        </authorList>
    </citation>
    <scope>NUCLEOTIDE SEQUENCE [LARGE SCALE GENOMIC DNA]</scope>
    <source>
        <strain evidence="1 2">IS7</strain>
    </source>
</reference>
<evidence type="ECO:0008006" key="3">
    <source>
        <dbReference type="Google" id="ProtNLM"/>
    </source>
</evidence>
<organism evidence="1 2">
    <name type="scientific">Diaporthe vaccinii</name>
    <dbReference type="NCBI Taxonomy" id="105482"/>
    <lineage>
        <taxon>Eukaryota</taxon>
        <taxon>Fungi</taxon>
        <taxon>Dikarya</taxon>
        <taxon>Ascomycota</taxon>
        <taxon>Pezizomycotina</taxon>
        <taxon>Sordariomycetes</taxon>
        <taxon>Sordariomycetidae</taxon>
        <taxon>Diaporthales</taxon>
        <taxon>Diaporthaceae</taxon>
        <taxon>Diaporthe</taxon>
        <taxon>Diaporthe eres species complex</taxon>
    </lineage>
</organism>
<name>A0ABR4F8X7_9PEZI</name>
<evidence type="ECO:0000313" key="2">
    <source>
        <dbReference type="Proteomes" id="UP001600888"/>
    </source>
</evidence>
<dbReference type="Proteomes" id="UP001600888">
    <property type="component" value="Unassembled WGS sequence"/>
</dbReference>
<dbReference type="Gene3D" id="3.40.50.1820">
    <property type="entry name" value="alpha/beta hydrolase"/>
    <property type="match status" value="1"/>
</dbReference>
<dbReference type="SUPFAM" id="SSF53474">
    <property type="entry name" value="alpha/beta-Hydrolases"/>
    <property type="match status" value="1"/>
</dbReference>
<gene>
    <name evidence="1" type="ORF">FJTKL_13810</name>
</gene>